<evidence type="ECO:0000256" key="2">
    <source>
        <dbReference type="ARBA" id="ARBA00004127"/>
    </source>
</evidence>
<evidence type="ECO:0000256" key="3">
    <source>
        <dbReference type="ARBA" id="ARBA00004906"/>
    </source>
</evidence>
<comment type="catalytic activity">
    <reaction evidence="1">
        <text>S-ubiquitinyl-[E2 ubiquitin-conjugating enzyme]-L-cysteine + [acceptor protein]-L-lysine = [E2 ubiquitin-conjugating enzyme]-L-cysteine + N(6)-ubiquitinyl-[acceptor protein]-L-lysine.</text>
        <dbReference type="EC" id="2.3.2.27"/>
    </reaction>
</comment>
<protein>
    <recommendedName>
        <fullName evidence="4">RING-type E3 ubiquitin transferase</fullName>
        <ecNumber evidence="4">2.3.2.27</ecNumber>
    </recommendedName>
</protein>
<accession>A0AAW1QHS9</accession>
<dbReference type="EMBL" id="JALJOS010000043">
    <property type="protein sequence ID" value="KAK9820806.1"/>
    <property type="molecule type" value="Genomic_DNA"/>
</dbReference>
<dbReference type="PANTHER" id="PTHR22763:SF162">
    <property type="entry name" value="TRANSMEMBRANE E3 UBIQUITIN-PROTEIN LIGASE 1"/>
    <property type="match status" value="1"/>
</dbReference>
<dbReference type="PANTHER" id="PTHR22763">
    <property type="entry name" value="RING ZINC FINGER PROTEIN"/>
    <property type="match status" value="1"/>
</dbReference>
<evidence type="ECO:0000256" key="5">
    <source>
        <dbReference type="ARBA" id="ARBA00022679"/>
    </source>
</evidence>
<evidence type="ECO:0000256" key="9">
    <source>
        <dbReference type="ARBA" id="ARBA00022771"/>
    </source>
</evidence>
<evidence type="ECO:0000256" key="13">
    <source>
        <dbReference type="ARBA" id="ARBA00023136"/>
    </source>
</evidence>
<sequence>MRRCRNARRRFGGSLGLPSGFRSNRLYAGRLYGSERGSTLSESLGLQILRAPPLGSPVTRIAALVPLSILFLAGLSGASHLDPNSRQRALQTLRTLYQASTSGAAQLSADVPFLPAHPGVNISGTFKGDWRVGQFNERVVGLNLLRKPQGLVIYHLRSYPTSTGGVHNVEGQISLRTGVYLAEDDVQLDLQGLFIPETGQLKAIIEPASSILHTSLDSDEPELNTADYRAALRHVADRWNIKGVDTASRYPLVDSVPLQKHCEFMLELTVEALNPEAATPHPGRRLLRALRTQAPPQDSQYLAASERNDLAMNGTITSQNCHMQLQLFAETTHQEQYFSKAVNYTLLMTALSFIQVLLLIRQMEATSTPALASKVSLITIGQQAVMDSYLCLLHLTTGIMVDPLFNAFATAAFFEFVIFAIFEMRYLLVIWRARRGSNVEPWVQQRELSLLYGRFYGFLLTGIFMMYNLQRFMHVLAFALCSFWLPQIVSCVKNDARQPLKPAYIIGISVTRLALPLYLYGCPKNLLEETPSLSMCLGLSLFVAAQAAILLLQSYAGPRCFVPRRFLPEKYNYWRKVLPKHVLQDAEGPADIETGHGSVECVICMNMVDVEIPQARMVTPCPEGDKWAGCQAFENYRDLIDAPNRPDAVIIGVPPDRHGEKHPPAHWPSQV</sequence>
<evidence type="ECO:0000259" key="15">
    <source>
        <dbReference type="Pfam" id="PF11145"/>
    </source>
</evidence>
<evidence type="ECO:0000313" key="16">
    <source>
        <dbReference type="EMBL" id="KAK9820806.1"/>
    </source>
</evidence>
<keyword evidence="5" id="KW-0808">Transferase</keyword>
<evidence type="ECO:0000256" key="8">
    <source>
        <dbReference type="ARBA" id="ARBA00022729"/>
    </source>
</evidence>
<keyword evidence="9" id="KW-0863">Zinc-finger</keyword>
<name>A0AAW1QHS9_9CHLO</name>
<feature type="domain" description="SWEET-like" evidence="15">
    <location>
        <begin position="334"/>
        <end position="566"/>
    </location>
</feature>
<feature type="transmembrane region" description="Helical" evidence="14">
    <location>
        <begin position="503"/>
        <end position="520"/>
    </location>
</feature>
<feature type="transmembrane region" description="Helical" evidence="14">
    <location>
        <begin position="407"/>
        <end position="428"/>
    </location>
</feature>
<evidence type="ECO:0000256" key="1">
    <source>
        <dbReference type="ARBA" id="ARBA00000900"/>
    </source>
</evidence>
<dbReference type="Proteomes" id="UP001438707">
    <property type="component" value="Unassembled WGS sequence"/>
</dbReference>
<organism evidence="16 17">
    <name type="scientific">Apatococcus lobatus</name>
    <dbReference type="NCBI Taxonomy" id="904363"/>
    <lineage>
        <taxon>Eukaryota</taxon>
        <taxon>Viridiplantae</taxon>
        <taxon>Chlorophyta</taxon>
        <taxon>core chlorophytes</taxon>
        <taxon>Trebouxiophyceae</taxon>
        <taxon>Chlorellales</taxon>
        <taxon>Chlorellaceae</taxon>
        <taxon>Apatococcus</taxon>
    </lineage>
</organism>
<dbReference type="EC" id="2.3.2.27" evidence="4"/>
<evidence type="ECO:0000256" key="6">
    <source>
        <dbReference type="ARBA" id="ARBA00022692"/>
    </source>
</evidence>
<keyword evidence="8" id="KW-0732">Signal</keyword>
<proteinExistence type="predicted"/>
<evidence type="ECO:0000313" key="17">
    <source>
        <dbReference type="Proteomes" id="UP001438707"/>
    </source>
</evidence>
<dbReference type="AlphaFoldDB" id="A0AAW1QHS9"/>
<dbReference type="Pfam" id="PF11145">
    <property type="entry name" value="DUF2921"/>
    <property type="match status" value="1"/>
</dbReference>
<evidence type="ECO:0000256" key="4">
    <source>
        <dbReference type="ARBA" id="ARBA00012483"/>
    </source>
</evidence>
<dbReference type="InterPro" id="IPR021319">
    <property type="entry name" value="DUF2921"/>
</dbReference>
<dbReference type="GO" id="GO:0061630">
    <property type="term" value="F:ubiquitin protein ligase activity"/>
    <property type="evidence" value="ECO:0007669"/>
    <property type="project" value="UniProtKB-EC"/>
</dbReference>
<feature type="transmembrane region" description="Helical" evidence="14">
    <location>
        <begin position="341"/>
        <end position="360"/>
    </location>
</feature>
<evidence type="ECO:0000256" key="11">
    <source>
        <dbReference type="ARBA" id="ARBA00022833"/>
    </source>
</evidence>
<comment type="caution">
    <text evidence="16">The sequence shown here is derived from an EMBL/GenBank/DDBJ whole genome shotgun (WGS) entry which is preliminary data.</text>
</comment>
<reference evidence="16 17" key="1">
    <citation type="journal article" date="2024" name="Nat. Commun.">
        <title>Phylogenomics reveals the evolutionary origins of lichenization in chlorophyte algae.</title>
        <authorList>
            <person name="Puginier C."/>
            <person name="Libourel C."/>
            <person name="Otte J."/>
            <person name="Skaloud P."/>
            <person name="Haon M."/>
            <person name="Grisel S."/>
            <person name="Petersen M."/>
            <person name="Berrin J.G."/>
            <person name="Delaux P.M."/>
            <person name="Dal Grande F."/>
            <person name="Keller J."/>
        </authorList>
    </citation>
    <scope>NUCLEOTIDE SEQUENCE [LARGE SCALE GENOMIC DNA]</scope>
    <source>
        <strain evidence="16 17">SAG 2145</strain>
    </source>
</reference>
<evidence type="ECO:0000256" key="12">
    <source>
        <dbReference type="ARBA" id="ARBA00022989"/>
    </source>
</evidence>
<evidence type="ECO:0000256" key="14">
    <source>
        <dbReference type="SAM" id="Phobius"/>
    </source>
</evidence>
<comment type="subcellular location">
    <subcellularLocation>
        <location evidence="2">Endomembrane system</location>
        <topology evidence="2">Multi-pass membrane protein</topology>
    </subcellularLocation>
</comment>
<comment type="pathway">
    <text evidence="3">Protein modification; protein ubiquitination.</text>
</comment>
<keyword evidence="6 14" id="KW-0812">Transmembrane</keyword>
<gene>
    <name evidence="16" type="ORF">WJX74_006344</name>
</gene>
<feature type="transmembrane region" description="Helical" evidence="14">
    <location>
        <begin position="532"/>
        <end position="556"/>
    </location>
</feature>
<keyword evidence="13 14" id="KW-0472">Membrane</keyword>
<evidence type="ECO:0000256" key="10">
    <source>
        <dbReference type="ARBA" id="ARBA00022786"/>
    </source>
</evidence>
<keyword evidence="12 14" id="KW-1133">Transmembrane helix</keyword>
<dbReference type="GO" id="GO:0008270">
    <property type="term" value="F:zinc ion binding"/>
    <property type="evidence" value="ECO:0007669"/>
    <property type="project" value="UniProtKB-KW"/>
</dbReference>
<dbReference type="InterPro" id="IPR050731">
    <property type="entry name" value="HRD1_E3_ubiq-ligases"/>
</dbReference>
<evidence type="ECO:0000256" key="7">
    <source>
        <dbReference type="ARBA" id="ARBA00022723"/>
    </source>
</evidence>
<keyword evidence="17" id="KW-1185">Reference proteome</keyword>
<keyword evidence="7" id="KW-0479">Metal-binding</keyword>
<keyword evidence="11" id="KW-0862">Zinc</keyword>
<dbReference type="GO" id="GO:0043161">
    <property type="term" value="P:proteasome-mediated ubiquitin-dependent protein catabolic process"/>
    <property type="evidence" value="ECO:0007669"/>
    <property type="project" value="TreeGrafter"/>
</dbReference>
<keyword evidence="10" id="KW-0833">Ubl conjugation pathway</keyword>
<feature type="transmembrane region" description="Helical" evidence="14">
    <location>
        <begin position="449"/>
        <end position="467"/>
    </location>
</feature>
<dbReference type="GO" id="GO:0012505">
    <property type="term" value="C:endomembrane system"/>
    <property type="evidence" value="ECO:0007669"/>
    <property type="project" value="UniProtKB-SubCell"/>
</dbReference>